<feature type="region of interest" description="Disordered" evidence="1">
    <location>
        <begin position="102"/>
        <end position="128"/>
    </location>
</feature>
<dbReference type="AlphaFoldDB" id="A0A914Z1M2"/>
<name>A0A914Z1M2_9BILA</name>
<feature type="compositionally biased region" description="Basic residues" evidence="1">
    <location>
        <begin position="273"/>
        <end position="291"/>
    </location>
</feature>
<feature type="compositionally biased region" description="Polar residues" evidence="1">
    <location>
        <begin position="253"/>
        <end position="266"/>
    </location>
</feature>
<accession>A0A914Z1M2</accession>
<feature type="compositionally biased region" description="Low complexity" evidence="1">
    <location>
        <begin position="104"/>
        <end position="122"/>
    </location>
</feature>
<organism evidence="3 4">
    <name type="scientific">Panagrolaimus superbus</name>
    <dbReference type="NCBI Taxonomy" id="310955"/>
    <lineage>
        <taxon>Eukaryota</taxon>
        <taxon>Metazoa</taxon>
        <taxon>Ecdysozoa</taxon>
        <taxon>Nematoda</taxon>
        <taxon>Chromadorea</taxon>
        <taxon>Rhabditida</taxon>
        <taxon>Tylenchina</taxon>
        <taxon>Panagrolaimomorpha</taxon>
        <taxon>Panagrolaimoidea</taxon>
        <taxon>Panagrolaimidae</taxon>
        <taxon>Panagrolaimus</taxon>
    </lineage>
</organism>
<feature type="compositionally biased region" description="Basic and acidic residues" evidence="1">
    <location>
        <begin position="225"/>
        <end position="241"/>
    </location>
</feature>
<dbReference type="CDD" id="cd01650">
    <property type="entry name" value="RT_nLTR_like"/>
    <property type="match status" value="1"/>
</dbReference>
<protein>
    <submittedName>
        <fullName evidence="4">Reverse transcriptase domain-containing protein</fullName>
    </submittedName>
</protein>
<dbReference type="Pfam" id="PF00078">
    <property type="entry name" value="RVT_1"/>
    <property type="match status" value="1"/>
</dbReference>
<reference evidence="4" key="1">
    <citation type="submission" date="2022-11" db="UniProtKB">
        <authorList>
            <consortium name="WormBaseParasite"/>
        </authorList>
    </citation>
    <scope>IDENTIFICATION</scope>
</reference>
<dbReference type="InterPro" id="IPR000477">
    <property type="entry name" value="RT_dom"/>
</dbReference>
<evidence type="ECO:0000313" key="3">
    <source>
        <dbReference type="Proteomes" id="UP000887577"/>
    </source>
</evidence>
<dbReference type="WBParaSite" id="PSU_v2.g6014.t1">
    <property type="protein sequence ID" value="PSU_v2.g6014.t1"/>
    <property type="gene ID" value="PSU_v2.g6014"/>
</dbReference>
<keyword evidence="3" id="KW-1185">Reference proteome</keyword>
<feature type="region of interest" description="Disordered" evidence="1">
    <location>
        <begin position="225"/>
        <end position="291"/>
    </location>
</feature>
<dbReference type="PANTHER" id="PTHR19446">
    <property type="entry name" value="REVERSE TRANSCRIPTASES"/>
    <property type="match status" value="1"/>
</dbReference>
<dbReference type="InterPro" id="IPR043502">
    <property type="entry name" value="DNA/RNA_pol_sf"/>
</dbReference>
<evidence type="ECO:0000313" key="4">
    <source>
        <dbReference type="WBParaSite" id="PSU_v2.g6014.t1"/>
    </source>
</evidence>
<proteinExistence type="predicted"/>
<dbReference type="SUPFAM" id="SSF56672">
    <property type="entry name" value="DNA/RNA polymerases"/>
    <property type="match status" value="1"/>
</dbReference>
<dbReference type="Proteomes" id="UP000887577">
    <property type="component" value="Unplaced"/>
</dbReference>
<feature type="domain" description="Reverse transcriptase" evidence="2">
    <location>
        <begin position="413"/>
        <end position="688"/>
    </location>
</feature>
<evidence type="ECO:0000259" key="2">
    <source>
        <dbReference type="PROSITE" id="PS50878"/>
    </source>
</evidence>
<evidence type="ECO:0000256" key="1">
    <source>
        <dbReference type="SAM" id="MobiDB-lite"/>
    </source>
</evidence>
<dbReference type="PROSITE" id="PS50878">
    <property type="entry name" value="RT_POL"/>
    <property type="match status" value="1"/>
</dbReference>
<sequence>MFVCKYCRTSAPLIRTINQHLQSKCFYVDADEYATYLAGPVKTRKPLVPLRREPVITRSRSNSFSTPNQVSQPLPQTPVMAMEIHRLNSIIEVNDNPCFLPELSETSSSSSSSATSSPSSKSSFDEQFFDAPQSPFANHFAERIVSSVVNEEPDCWVEPDAWVDTVTNEEPEQINHQPLNINEALEDPLVAFDPTPQNFNSCFNIGTFEKLHDSLIIQLQELQENTKKSQMDRQKDKEQTQDRQNAAPPPRETSATFDAQRSQSPRTAFMQRRSSKKNVNKHSFKSSKYQHTKADYQKLQGLYRVNRKKAFNQIVQDSETKTCEIEENIVVDHFKNVYAKSDRQPTPPPECVPDYPHIDEDDSNPLGTAFTTSEVYEALKKCTNSAPGPDSITYATIKKYDPSASILTAVFNAVKRLKHIPQAWNTSSTILIFKKGDASDIKNWRPIALSNTLSKLYASTIAKRIQSWAIRNKVISSSQKGFMPFEGCLEHSFEIQTIIQHAKRNRKEAVIAWLDLYNAFGNLPHSSLFQTLEMAGLASETIKEIKLLYAKCETTIRLPSGPSESILIESGVKQGCPLSPILFNIAMEPLIRAIENGKAGYTINKVQHSSKTFADDLCSIARGVLYAQRQMNFATSVANWLGIKFNANKCSTLHIRSNKVIKTQFKIQGENMEMMDKETSYNYLGVPTGFKIFPSASETIEQLKREVKAIDKSLLAPWQKFDAINTFITTKLSFHLKCGTVPKKPLNELDALIKKVSKKWLNLPVSATCDLLYLPYNAGGMNIIPTSILADISTVSHAFRLLTSNDRTTQKLALDTMKEVVEKRLKKEPTLDEIAEFYNGASSQNIPLINTDVASCWTKLRGAMRRLSSKMKIVFQPDPDKKKFNLIINKAAATRFAVEAQLRDATRNHFKQSLLSKQSQGRVYNVTAKMPVSNHFYRNGNFTRFTEWNFIHRARLNLVPLNGGTKKWVTKDQSCRKCKYPCETLQHVLNNCKQNLPTMTKRHNAVVDRLMDGFKERKKKSQEILLDEIIPITASTLRPDISIIDKQNKEVILVDVTIPFENLPEAFVKARERKIEKYDSIKKELENQGYNVFLDAFIL</sequence>